<feature type="compositionally biased region" description="Low complexity" evidence="2">
    <location>
        <begin position="535"/>
        <end position="546"/>
    </location>
</feature>
<name>A0A9W6BD72_9CHLO</name>
<sequence>MSENEANTVANPIIVEAGSPTTTPERMMVLKPFVTSAYKSRVKVKGVGEDPWNTPGFVLQQAMNAHGRNMRELSELTDMNRRMRAGTSMVRLQADDYISQRADILLGDSDDSDVNSPSGSSAAGGSHPTTPREVPLLVLPRRSNAAADAAGSSARSTTAASAAAADAAAAASSRGDAAAAAAGEEAMEEAEGGEVEEQEIEWEEEDEEEDEEGMEDDGGGGGGGQYRHRHFHHYEQGGDGPPLLQTHVSTNEDDGSQPPQVLGSARAVAAAAVAAGAPTTLLMAGAAAAKWAKCVAAAGRQLPSVGGSDSVAGTPRAERGDRATPKKGTADRVHDMIAQLRALEREHDAEGDRSRPGSALRPGTGVRPGTAVRPESAAPASPDWTIRAPKQYYKSYGGGRHEPPPPQYPARQPMTPLLTDGFVQGCLYTDGPLAAALDAPRAVRFSSPGGGACEAAPSRAGTPGASACPLRGGASALDVGARVNSPCPLRGGASALDVGAPDGSHRPGTASADLRFKTFRARRPSLGDLPSTNQRSASPSSAARGGPPAPAVDLGIDAIILRQAALTSTPARDAPRIADRWMTGRRLVTAVNTLGGGAAAAAAAGGGGGGPAVTPSPPPAPPPPRAMLLPSRAVTPTPPPAPPRPPSTPKAGLTGFSGSARTLALVAAAAEKAGALGSPRGGAEADESEFGSASEGRFSSLFAAAGGGATLMSVPVVGATSRPATPANAAALFRQVTGTVAVARDGTAIFDSPESEQDPRPMRRRKSKAPKSKLQRQLQQHLQDNLEGQLNQAAQKDRVAAPGGAGRLVRRVSSSTNLELMMRRCSQVSFADSSSSTATGSGTKLPKLGAAFGADTAPSSPHRASTAHRLTPNARNTAAAGSWDDAPPLARRSANFGQLRPTSANFGGGRGRGNEAAAESLDDSESSEGEVEKVEGERQGLAWATGGDVSAPQSPRLLRPMPPSDDPSRRRLMSKMKNLFGVLGS</sequence>
<feature type="compositionally biased region" description="Pro residues" evidence="2">
    <location>
        <begin position="614"/>
        <end position="625"/>
    </location>
</feature>
<dbReference type="PANTHER" id="PTHR13037:SF24">
    <property type="entry name" value="POLYCOMB PROTEIN PCL-RELATED"/>
    <property type="match status" value="1"/>
</dbReference>
<feature type="compositionally biased region" description="Basic residues" evidence="2">
    <location>
        <begin position="762"/>
        <end position="774"/>
    </location>
</feature>
<reference evidence="3 4" key="1">
    <citation type="journal article" date="2023" name="Commun. Biol.">
        <title>Reorganization of the ancestral sex-determining regions during the evolution of trioecy in Pleodorina starrii.</title>
        <authorList>
            <person name="Takahashi K."/>
            <person name="Suzuki S."/>
            <person name="Kawai-Toyooka H."/>
            <person name="Yamamoto K."/>
            <person name="Hamaji T."/>
            <person name="Ootsuki R."/>
            <person name="Yamaguchi H."/>
            <person name="Kawachi M."/>
            <person name="Higashiyama T."/>
            <person name="Nozaki H."/>
        </authorList>
    </citation>
    <scope>NUCLEOTIDE SEQUENCE [LARGE SCALE GENOMIC DNA]</scope>
    <source>
        <strain evidence="3 4">NIES-4479</strain>
    </source>
</reference>
<gene>
    <name evidence="3" type="primary">PLEST006526</name>
    <name evidence="3" type="ORF">PLESTB_000215300</name>
</gene>
<proteinExistence type="predicted"/>
<feature type="compositionally biased region" description="Basic and acidic residues" evidence="2">
    <location>
        <begin position="344"/>
        <end position="355"/>
    </location>
</feature>
<dbReference type="AlphaFoldDB" id="A0A9W6BD72"/>
<feature type="region of interest" description="Disordered" evidence="2">
    <location>
        <begin position="344"/>
        <end position="385"/>
    </location>
</feature>
<organism evidence="3 4">
    <name type="scientific">Pleodorina starrii</name>
    <dbReference type="NCBI Taxonomy" id="330485"/>
    <lineage>
        <taxon>Eukaryota</taxon>
        <taxon>Viridiplantae</taxon>
        <taxon>Chlorophyta</taxon>
        <taxon>core chlorophytes</taxon>
        <taxon>Chlorophyceae</taxon>
        <taxon>CS clade</taxon>
        <taxon>Chlamydomonadales</taxon>
        <taxon>Volvocaceae</taxon>
        <taxon>Pleodorina</taxon>
    </lineage>
</organism>
<feature type="region of interest" description="Disordered" evidence="2">
    <location>
        <begin position="108"/>
        <end position="133"/>
    </location>
</feature>
<dbReference type="EMBL" id="BRXU01000002">
    <property type="protein sequence ID" value="GLC49401.1"/>
    <property type="molecule type" value="Genomic_DNA"/>
</dbReference>
<dbReference type="Proteomes" id="UP001165080">
    <property type="component" value="Unassembled WGS sequence"/>
</dbReference>
<comment type="caution">
    <text evidence="3">The sequence shown here is derived from an EMBL/GenBank/DDBJ whole genome shotgun (WGS) entry which is preliminary data.</text>
</comment>
<accession>A0A9W6BD72</accession>
<protein>
    <submittedName>
        <fullName evidence="3">Uncharacterized protein</fullName>
    </submittedName>
</protein>
<feature type="region of interest" description="Disordered" evidence="2">
    <location>
        <begin position="747"/>
        <end position="781"/>
    </location>
</feature>
<feature type="region of interest" description="Disordered" evidence="2">
    <location>
        <begin position="176"/>
        <end position="262"/>
    </location>
</feature>
<feature type="compositionally biased region" description="Pro residues" evidence="2">
    <location>
        <begin position="636"/>
        <end position="648"/>
    </location>
</feature>
<keyword evidence="1" id="KW-0945">Host-virus interaction</keyword>
<dbReference type="OrthoDB" id="10686856at2759"/>
<feature type="compositionally biased region" description="Basic and acidic residues" evidence="2">
    <location>
        <begin position="316"/>
        <end position="330"/>
    </location>
</feature>
<feature type="compositionally biased region" description="Gly residues" evidence="2">
    <location>
        <begin position="599"/>
        <end position="611"/>
    </location>
</feature>
<feature type="region of interest" description="Disordered" evidence="2">
    <location>
        <begin position="522"/>
        <end position="549"/>
    </location>
</feature>
<feature type="region of interest" description="Disordered" evidence="2">
    <location>
        <begin position="849"/>
        <end position="971"/>
    </location>
</feature>
<feature type="compositionally biased region" description="Low complexity" evidence="2">
    <location>
        <begin position="116"/>
        <end position="126"/>
    </location>
</feature>
<keyword evidence="4" id="KW-1185">Reference proteome</keyword>
<dbReference type="PANTHER" id="PTHR13037">
    <property type="entry name" value="FORMIN"/>
    <property type="match status" value="1"/>
</dbReference>
<evidence type="ECO:0000256" key="1">
    <source>
        <dbReference type="ARBA" id="ARBA00022581"/>
    </source>
</evidence>
<feature type="compositionally biased region" description="Acidic residues" evidence="2">
    <location>
        <begin position="920"/>
        <end position="929"/>
    </location>
</feature>
<evidence type="ECO:0000313" key="3">
    <source>
        <dbReference type="EMBL" id="GLC49401.1"/>
    </source>
</evidence>
<evidence type="ECO:0000313" key="4">
    <source>
        <dbReference type="Proteomes" id="UP001165080"/>
    </source>
</evidence>
<evidence type="ECO:0000256" key="2">
    <source>
        <dbReference type="SAM" id="MobiDB-lite"/>
    </source>
</evidence>
<feature type="compositionally biased region" description="Acidic residues" evidence="2">
    <location>
        <begin position="185"/>
        <end position="218"/>
    </location>
</feature>
<feature type="region of interest" description="Disordered" evidence="2">
    <location>
        <begin position="302"/>
        <end position="330"/>
    </location>
</feature>
<feature type="region of interest" description="Disordered" evidence="2">
    <location>
        <begin position="599"/>
        <end position="656"/>
    </location>
</feature>